<dbReference type="Pfam" id="PF02678">
    <property type="entry name" value="Pirin"/>
    <property type="match status" value="1"/>
</dbReference>
<feature type="region of interest" description="Disordered" evidence="4">
    <location>
        <begin position="302"/>
        <end position="340"/>
    </location>
</feature>
<protein>
    <recommendedName>
        <fullName evidence="9">Pirin</fullName>
    </recommendedName>
</protein>
<evidence type="ECO:0000256" key="2">
    <source>
        <dbReference type="PIRSR" id="PIRSR006232-1"/>
    </source>
</evidence>
<dbReference type="Pfam" id="PF05726">
    <property type="entry name" value="Pirin_C"/>
    <property type="match status" value="1"/>
</dbReference>
<dbReference type="RefSeq" id="WP_006214611.1">
    <property type="nucleotide sequence ID" value="NZ_ANHZ02000009.1"/>
</dbReference>
<dbReference type="STRING" id="71999.KPaMU14_00465"/>
<sequence>MSNVEPVPLETLCTAEPGYEIQILPPRIVPLGGPRAMDVRRVLPQRKRSLIGAWCFLDSYGPDDVAQTGGMDVPRHPHTGLATVSWLFMGQIDHLDSAGNRAVVRPGELNLMVAGRGITHQEISTADTSVLHGVQLWYALPESTRHMEHDFIHHVPQPVCGDGSQIRVFIGELAGDDAQVETFTPPLLGAEILLEPGAVLELDVQEGFEHGVYLDSGALSVDGVAVETEHLAYIGPGRESLRLEVDGDAEPVRLILLGGEPLGEEIVMWWNFIGRTHDEVAAYRAIYQHELGFEAAPSKEILSAAGLSPDDPPRFGPYPDGEPDPLPAPPLPNTRLRSRG</sequence>
<gene>
    <name evidence="7" type="ORF">C884_02551</name>
</gene>
<dbReference type="GO" id="GO:0046872">
    <property type="term" value="F:metal ion binding"/>
    <property type="evidence" value="ECO:0007669"/>
    <property type="project" value="UniProtKB-KW"/>
</dbReference>
<keyword evidence="2" id="KW-0479">Metal-binding</keyword>
<dbReference type="Proteomes" id="UP000009877">
    <property type="component" value="Unassembled WGS sequence"/>
</dbReference>
<accession>M2XCE9</accession>
<dbReference type="InterPro" id="IPR012093">
    <property type="entry name" value="Pirin"/>
</dbReference>
<dbReference type="SUPFAM" id="SSF51182">
    <property type="entry name" value="RmlC-like cupins"/>
    <property type="match status" value="1"/>
</dbReference>
<keyword evidence="2" id="KW-0408">Iron</keyword>
<evidence type="ECO:0008006" key="9">
    <source>
        <dbReference type="Google" id="ProtNLM"/>
    </source>
</evidence>
<comment type="similarity">
    <text evidence="1 3">Belongs to the pirin family.</text>
</comment>
<dbReference type="Gene3D" id="2.60.120.10">
    <property type="entry name" value="Jelly Rolls"/>
    <property type="match status" value="1"/>
</dbReference>
<dbReference type="InterPro" id="IPR014710">
    <property type="entry name" value="RmlC-like_jellyroll"/>
</dbReference>
<feature type="domain" description="Pirin N-terminal" evidence="5">
    <location>
        <begin position="38"/>
        <end position="137"/>
    </location>
</feature>
<feature type="binding site" evidence="2">
    <location>
        <position position="78"/>
    </location>
    <ligand>
        <name>Fe cation</name>
        <dbReference type="ChEBI" id="CHEBI:24875"/>
    </ligand>
</feature>
<dbReference type="InterPro" id="IPR003829">
    <property type="entry name" value="Pirin_N_dom"/>
</dbReference>
<dbReference type="PANTHER" id="PTHR13903">
    <property type="entry name" value="PIRIN-RELATED"/>
    <property type="match status" value="1"/>
</dbReference>
<evidence type="ECO:0000259" key="5">
    <source>
        <dbReference type="Pfam" id="PF02678"/>
    </source>
</evidence>
<evidence type="ECO:0000256" key="1">
    <source>
        <dbReference type="ARBA" id="ARBA00008416"/>
    </source>
</evidence>
<reference evidence="7 8" key="1">
    <citation type="journal article" date="2014" name="Genome Announc.">
        <title>Draft Genome Sequence of Kocuria palustris PEL.</title>
        <authorList>
            <person name="Sharma G."/>
            <person name="Khatri I."/>
            <person name="Subramanian S."/>
        </authorList>
    </citation>
    <scope>NUCLEOTIDE SEQUENCE [LARGE SCALE GENOMIC DNA]</scope>
    <source>
        <strain evidence="7 8">PEL</strain>
    </source>
</reference>
<dbReference type="PIRSF" id="PIRSF006232">
    <property type="entry name" value="Pirin"/>
    <property type="match status" value="1"/>
</dbReference>
<comment type="caution">
    <text evidence="7">The sequence shown here is derived from an EMBL/GenBank/DDBJ whole genome shotgun (WGS) entry which is preliminary data.</text>
</comment>
<evidence type="ECO:0000256" key="3">
    <source>
        <dbReference type="RuleBase" id="RU003457"/>
    </source>
</evidence>
<dbReference type="AlphaFoldDB" id="M2XCE9"/>
<name>M2XCE9_9MICC</name>
<evidence type="ECO:0000259" key="6">
    <source>
        <dbReference type="Pfam" id="PF05726"/>
    </source>
</evidence>
<proteinExistence type="inferred from homology"/>
<comment type="cofactor">
    <cofactor evidence="2">
        <name>Fe cation</name>
        <dbReference type="ChEBI" id="CHEBI:24875"/>
    </cofactor>
    <text evidence="2">Binds 1 Fe cation per subunit.</text>
</comment>
<feature type="domain" description="Pirin C-terminal" evidence="6">
    <location>
        <begin position="191"/>
        <end position="288"/>
    </location>
</feature>
<feature type="binding site" evidence="2">
    <location>
        <position position="76"/>
    </location>
    <ligand>
        <name>Fe cation</name>
        <dbReference type="ChEBI" id="CHEBI:24875"/>
    </ligand>
</feature>
<keyword evidence="8" id="KW-1185">Reference proteome</keyword>
<dbReference type="CDD" id="cd02247">
    <property type="entry name" value="cupin_pirin_C"/>
    <property type="match status" value="1"/>
</dbReference>
<evidence type="ECO:0000256" key="4">
    <source>
        <dbReference type="SAM" id="MobiDB-lite"/>
    </source>
</evidence>
<dbReference type="InterPro" id="IPR011051">
    <property type="entry name" value="RmlC_Cupin_sf"/>
</dbReference>
<feature type="binding site" evidence="2">
    <location>
        <position position="120"/>
    </location>
    <ligand>
        <name>Fe cation</name>
        <dbReference type="ChEBI" id="CHEBI:24875"/>
    </ligand>
</feature>
<feature type="binding site" evidence="2">
    <location>
        <position position="122"/>
    </location>
    <ligand>
        <name>Fe cation</name>
        <dbReference type="ChEBI" id="CHEBI:24875"/>
    </ligand>
</feature>
<organism evidence="7 8">
    <name type="scientific">Kocuria palustris PEL</name>
    <dbReference type="NCBI Taxonomy" id="1236550"/>
    <lineage>
        <taxon>Bacteria</taxon>
        <taxon>Bacillati</taxon>
        <taxon>Actinomycetota</taxon>
        <taxon>Actinomycetes</taxon>
        <taxon>Micrococcales</taxon>
        <taxon>Micrococcaceae</taxon>
        <taxon>Kocuria</taxon>
    </lineage>
</organism>
<dbReference type="PANTHER" id="PTHR13903:SF8">
    <property type="entry name" value="PIRIN"/>
    <property type="match status" value="1"/>
</dbReference>
<dbReference type="InterPro" id="IPR008778">
    <property type="entry name" value="Pirin_C_dom"/>
</dbReference>
<dbReference type="EMBL" id="ANHZ02000009">
    <property type="protein sequence ID" value="EME36741.1"/>
    <property type="molecule type" value="Genomic_DNA"/>
</dbReference>
<evidence type="ECO:0000313" key="7">
    <source>
        <dbReference type="EMBL" id="EME36741.1"/>
    </source>
</evidence>
<evidence type="ECO:0000313" key="8">
    <source>
        <dbReference type="Proteomes" id="UP000009877"/>
    </source>
</evidence>